<sequence length="201" mass="21531">MAADSAEGDTGDLPSAEERLTKRTRDWATTQDAVRAAHGGPRVFVDADTLSHPVAVVHALDWVKATNMQTGEETAIACEDGSTVLPTAVTWLRADGAYAQLDERIVLDTRSMEVSCFGAEEDEDLLVEDVSAEGHVLQRDDMDVLQRGGKLSVVTLQGGVVWTAPEALGTVIGARFVDEDTLAVSEREGQNVTTHVVELEG</sequence>
<reference evidence="2 3" key="1">
    <citation type="submission" date="2017-12" db="EMBL/GenBank/DDBJ databases">
        <title>Phylogenetic diversity of female urinary microbiome.</title>
        <authorList>
            <person name="Thomas-White K."/>
            <person name="Wolfe A.J."/>
        </authorList>
    </citation>
    <scope>NUCLEOTIDE SEQUENCE [LARGE SCALE GENOMIC DNA]</scope>
    <source>
        <strain evidence="2 3">UMB1298</strain>
    </source>
</reference>
<gene>
    <name evidence="2" type="ORF">CYJ76_08215</name>
</gene>
<feature type="compositionally biased region" description="Basic and acidic residues" evidence="1">
    <location>
        <begin position="16"/>
        <end position="26"/>
    </location>
</feature>
<dbReference type="Proteomes" id="UP000234206">
    <property type="component" value="Unassembled WGS sequence"/>
</dbReference>
<accession>A0A2I1P9X4</accession>
<evidence type="ECO:0000313" key="2">
    <source>
        <dbReference type="EMBL" id="PKZ41391.1"/>
    </source>
</evidence>
<dbReference type="AlphaFoldDB" id="A0A2I1P9X4"/>
<evidence type="ECO:0000313" key="3">
    <source>
        <dbReference type="Proteomes" id="UP000234206"/>
    </source>
</evidence>
<protein>
    <submittedName>
        <fullName evidence="2">Uncharacterized protein</fullName>
    </submittedName>
</protein>
<name>A0A2I1P9X4_9MICO</name>
<organism evidence="2 3">
    <name type="scientific">Kytococcus schroeteri</name>
    <dbReference type="NCBI Taxonomy" id="138300"/>
    <lineage>
        <taxon>Bacteria</taxon>
        <taxon>Bacillati</taxon>
        <taxon>Actinomycetota</taxon>
        <taxon>Actinomycetes</taxon>
        <taxon>Micrococcales</taxon>
        <taxon>Kytococcaceae</taxon>
        <taxon>Kytococcus</taxon>
    </lineage>
</organism>
<evidence type="ECO:0000256" key="1">
    <source>
        <dbReference type="SAM" id="MobiDB-lite"/>
    </source>
</evidence>
<keyword evidence="3" id="KW-1185">Reference proteome</keyword>
<comment type="caution">
    <text evidence="2">The sequence shown here is derived from an EMBL/GenBank/DDBJ whole genome shotgun (WGS) entry which is preliminary data.</text>
</comment>
<feature type="compositionally biased region" description="Acidic residues" evidence="1">
    <location>
        <begin position="1"/>
        <end position="10"/>
    </location>
</feature>
<feature type="region of interest" description="Disordered" evidence="1">
    <location>
        <begin position="1"/>
        <end position="26"/>
    </location>
</feature>
<dbReference type="EMBL" id="PKIZ01000014">
    <property type="protein sequence ID" value="PKZ41391.1"/>
    <property type="molecule type" value="Genomic_DNA"/>
</dbReference>
<proteinExistence type="predicted"/>